<evidence type="ECO:0000313" key="2">
    <source>
        <dbReference type="EMBL" id="WLJ25935.1"/>
    </source>
</evidence>
<reference evidence="2" key="1">
    <citation type="submission" date="2023-04" db="EMBL/GenBank/DDBJ databases">
        <title>The human skin virome in hidradenitis suppurativa patients.</title>
        <authorList>
            <person name="Jansen D."/>
        </authorList>
    </citation>
    <scope>NUCLEOTIDE SEQUENCE</scope>
    <source>
        <strain evidence="2">VC3_JansenPhageH</strain>
    </source>
</reference>
<evidence type="ECO:0000256" key="1">
    <source>
        <dbReference type="SAM" id="Phobius"/>
    </source>
</evidence>
<accession>A0AA49X496</accession>
<dbReference type="EMBL" id="OQ890319">
    <property type="protein sequence ID" value="WLJ25935.1"/>
    <property type="molecule type" value="Genomic_DNA"/>
</dbReference>
<name>A0AA49X496_9VIRU</name>
<sequence length="32" mass="3641">MKELQLIVSICSLITSIATLVIVWRGYYGKNK</sequence>
<keyword evidence="1" id="KW-1133">Transmembrane helix</keyword>
<proteinExistence type="predicted"/>
<keyword evidence="1" id="KW-0812">Transmembrane</keyword>
<protein>
    <submittedName>
        <fullName evidence="2">Uncharacterized protein</fullName>
    </submittedName>
</protein>
<feature type="transmembrane region" description="Helical" evidence="1">
    <location>
        <begin position="6"/>
        <end position="28"/>
    </location>
</feature>
<keyword evidence="1" id="KW-0472">Membrane</keyword>
<organism evidence="2">
    <name type="scientific">Firmicutes phage HS11</name>
    <dbReference type="NCBI Taxonomy" id="3056393"/>
    <lineage>
        <taxon>Viruses</taxon>
    </lineage>
</organism>